<sequence>MNTFKNRIAFLFMLCICCALTGCSNDHEEWEDGDPASAHIYYYGFEKWGTIPGGNDVIYSVAQGETLTVPTQFHSRYVRSYSPTVYYYTTPVPGDEGVQLVCGTDYAVVDKDGNTLTPNASGAYEMTWPNAAGGVQNIYIKALNGSKGSFRVLTFDPNETMDVTDVATTTIVKTDEYEVRAFSENYYVTVTVE</sequence>
<name>A0A948TQP2_9BACT</name>
<feature type="signal peptide" evidence="1">
    <location>
        <begin position="1"/>
        <end position="21"/>
    </location>
</feature>
<accession>A0A948TQP2</accession>
<organism evidence="2 3">
    <name type="scientific">Candidatus Phocaeicola excrementipullorum</name>
    <dbReference type="NCBI Taxonomy" id="2838731"/>
    <lineage>
        <taxon>Bacteria</taxon>
        <taxon>Pseudomonadati</taxon>
        <taxon>Bacteroidota</taxon>
        <taxon>Bacteroidia</taxon>
        <taxon>Bacteroidales</taxon>
        <taxon>Bacteroidaceae</taxon>
        <taxon>Phocaeicola</taxon>
    </lineage>
</organism>
<dbReference type="PROSITE" id="PS51257">
    <property type="entry name" value="PROKAR_LIPOPROTEIN"/>
    <property type="match status" value="1"/>
</dbReference>
<dbReference type="AlphaFoldDB" id="A0A948TQP2"/>
<dbReference type="Proteomes" id="UP000784286">
    <property type="component" value="Unassembled WGS sequence"/>
</dbReference>
<reference evidence="2" key="1">
    <citation type="journal article" date="2021" name="PeerJ">
        <title>Extensive microbial diversity within the chicken gut microbiome revealed by metagenomics and culture.</title>
        <authorList>
            <person name="Gilroy R."/>
            <person name="Ravi A."/>
            <person name="Getino M."/>
            <person name="Pursley I."/>
            <person name="Horton D.L."/>
            <person name="Alikhan N.F."/>
            <person name="Baker D."/>
            <person name="Gharbi K."/>
            <person name="Hall N."/>
            <person name="Watson M."/>
            <person name="Adriaenssens E.M."/>
            <person name="Foster-Nyarko E."/>
            <person name="Jarju S."/>
            <person name="Secka A."/>
            <person name="Antonio M."/>
            <person name="Oren A."/>
            <person name="Chaudhuri R.R."/>
            <person name="La Ragione R."/>
            <person name="Hildebrand F."/>
            <person name="Pallen M.J."/>
        </authorList>
    </citation>
    <scope>NUCLEOTIDE SEQUENCE</scope>
    <source>
        <strain evidence="2">8470</strain>
    </source>
</reference>
<evidence type="ECO:0000313" key="2">
    <source>
        <dbReference type="EMBL" id="MBU3857422.1"/>
    </source>
</evidence>
<dbReference type="EMBL" id="JAHLFJ010000121">
    <property type="protein sequence ID" value="MBU3857422.1"/>
    <property type="molecule type" value="Genomic_DNA"/>
</dbReference>
<gene>
    <name evidence="2" type="ORF">H9928_12985</name>
</gene>
<proteinExistence type="predicted"/>
<evidence type="ECO:0000313" key="3">
    <source>
        <dbReference type="Proteomes" id="UP000784286"/>
    </source>
</evidence>
<reference evidence="2" key="2">
    <citation type="submission" date="2021-04" db="EMBL/GenBank/DDBJ databases">
        <authorList>
            <person name="Gilroy R."/>
        </authorList>
    </citation>
    <scope>NUCLEOTIDE SEQUENCE</scope>
    <source>
        <strain evidence="2">8470</strain>
    </source>
</reference>
<evidence type="ECO:0000256" key="1">
    <source>
        <dbReference type="SAM" id="SignalP"/>
    </source>
</evidence>
<feature type="chain" id="PRO_5037855708" evidence="1">
    <location>
        <begin position="22"/>
        <end position="193"/>
    </location>
</feature>
<comment type="caution">
    <text evidence="2">The sequence shown here is derived from an EMBL/GenBank/DDBJ whole genome shotgun (WGS) entry which is preliminary data.</text>
</comment>
<keyword evidence="1" id="KW-0732">Signal</keyword>
<protein>
    <submittedName>
        <fullName evidence="2">Uncharacterized protein</fullName>
    </submittedName>
</protein>